<organism evidence="5 6">
    <name type="scientific">bacterium (Candidatus Gribaldobacteria) CG_4_10_14_0_2_um_filter_41_16</name>
    <dbReference type="NCBI Taxonomy" id="2014265"/>
    <lineage>
        <taxon>Bacteria</taxon>
        <taxon>Candidatus Gribaldobacteria</taxon>
    </lineage>
</organism>
<dbReference type="Gene3D" id="3.50.30.10">
    <property type="entry name" value="Phosphohistidine domain"/>
    <property type="match status" value="1"/>
</dbReference>
<dbReference type="PANTHER" id="PTHR43030:SF1">
    <property type="entry name" value="PHOSPHOENOLPYRUVATE SYNTHASE"/>
    <property type="match status" value="1"/>
</dbReference>
<dbReference type="AlphaFoldDB" id="A0A2M7VJ94"/>
<dbReference type="PANTHER" id="PTHR43030">
    <property type="entry name" value="PHOSPHOENOLPYRUVATE SYNTHASE"/>
    <property type="match status" value="1"/>
</dbReference>
<sequence length="418" mass="47833">MAFYEKAIVNNAGFIGQIADARIKINQRLMKLAARYKHQGWKIMSNEKLIDILGRWQYLEGAHWGGVWVYGYYIYINEVFLEKFKNYLEKKFPKNFADIWNYILSPSRISEIGREKIDLLKLALVSLQRPVTEVMVVRHVKKYDFTNKYYFWGDKLDAQKVKNNLHKYASKGKKFIEAEFEKMKPPKINLNKYGLSKKDKVIIEGLRKISFSLSQNDDTSNYLICRLEPFFNELATRLGLTYDEVVSLRGAEIRESLRNGRLAIARRELKLRLKDHAFIFSKSKAYILVGKELAEYQKQELKKQIFKSVKELKGVVASPGGVITGRVKIIDSDKKVSSFKNNEILVTQMTNPAFVPAMKKAAAIITDEGGLLSHAAIVSRELGAPCIVGTKIATKVLKDGQLVEVDANKGVVRILKRK</sequence>
<name>A0A2M7VJ94_9BACT</name>
<gene>
    <name evidence="5" type="ORF">COX74_00765</name>
</gene>
<dbReference type="Pfam" id="PF00391">
    <property type="entry name" value="PEP-utilizers"/>
    <property type="match status" value="1"/>
</dbReference>
<dbReference type="InterPro" id="IPR008279">
    <property type="entry name" value="PEP-util_enz_mobile_dom"/>
</dbReference>
<accession>A0A2M7VJ94</accession>
<evidence type="ECO:0000313" key="6">
    <source>
        <dbReference type="Proteomes" id="UP000229364"/>
    </source>
</evidence>
<feature type="domain" description="PEP-utilising enzyme mobile" evidence="4">
    <location>
        <begin position="340"/>
        <end position="410"/>
    </location>
</feature>
<evidence type="ECO:0000256" key="1">
    <source>
        <dbReference type="ARBA" id="ARBA00007837"/>
    </source>
</evidence>
<proteinExistence type="inferred from homology"/>
<dbReference type="GO" id="GO:0008986">
    <property type="term" value="F:pyruvate, water dikinase activity"/>
    <property type="evidence" value="ECO:0007669"/>
    <property type="project" value="InterPro"/>
</dbReference>
<evidence type="ECO:0000256" key="2">
    <source>
        <dbReference type="ARBA" id="ARBA00022741"/>
    </source>
</evidence>
<comment type="similarity">
    <text evidence="1">Belongs to the PEP-utilizing enzyme family.</text>
</comment>
<dbReference type="Proteomes" id="UP000229364">
    <property type="component" value="Unassembled WGS sequence"/>
</dbReference>
<dbReference type="EMBL" id="PFPR01000019">
    <property type="protein sequence ID" value="PJA01816.1"/>
    <property type="molecule type" value="Genomic_DNA"/>
</dbReference>
<evidence type="ECO:0000256" key="3">
    <source>
        <dbReference type="ARBA" id="ARBA00022840"/>
    </source>
</evidence>
<evidence type="ECO:0000313" key="5">
    <source>
        <dbReference type="EMBL" id="PJA01816.1"/>
    </source>
</evidence>
<comment type="caution">
    <text evidence="5">The sequence shown here is derived from an EMBL/GenBank/DDBJ whole genome shotgun (WGS) entry which is preliminary data.</text>
</comment>
<evidence type="ECO:0000259" key="4">
    <source>
        <dbReference type="Pfam" id="PF00391"/>
    </source>
</evidence>
<dbReference type="SUPFAM" id="SSF52009">
    <property type="entry name" value="Phosphohistidine domain"/>
    <property type="match status" value="1"/>
</dbReference>
<keyword evidence="3" id="KW-0067">ATP-binding</keyword>
<reference evidence="6" key="1">
    <citation type="submission" date="2017-09" db="EMBL/GenBank/DDBJ databases">
        <title>Depth-based differentiation of microbial function through sediment-hosted aquifers and enrichment of novel symbionts in the deep terrestrial subsurface.</title>
        <authorList>
            <person name="Probst A.J."/>
            <person name="Ladd B."/>
            <person name="Jarett J.K."/>
            <person name="Geller-Mcgrath D.E."/>
            <person name="Sieber C.M.K."/>
            <person name="Emerson J.B."/>
            <person name="Anantharaman K."/>
            <person name="Thomas B.C."/>
            <person name="Malmstrom R."/>
            <person name="Stieglmeier M."/>
            <person name="Klingl A."/>
            <person name="Woyke T."/>
            <person name="Ryan C.M."/>
            <person name="Banfield J.F."/>
        </authorList>
    </citation>
    <scope>NUCLEOTIDE SEQUENCE [LARGE SCALE GENOMIC DNA]</scope>
</reference>
<dbReference type="GO" id="GO:0005524">
    <property type="term" value="F:ATP binding"/>
    <property type="evidence" value="ECO:0007669"/>
    <property type="project" value="UniProtKB-KW"/>
</dbReference>
<dbReference type="InterPro" id="IPR036637">
    <property type="entry name" value="Phosphohistidine_dom_sf"/>
</dbReference>
<dbReference type="InterPro" id="IPR006319">
    <property type="entry name" value="PEP_synth"/>
</dbReference>
<keyword evidence="2" id="KW-0547">Nucleotide-binding</keyword>
<protein>
    <recommendedName>
        <fullName evidence="4">PEP-utilising enzyme mobile domain-containing protein</fullName>
    </recommendedName>
</protein>